<keyword evidence="3" id="KW-0238">DNA-binding</keyword>
<sequence length="170" mass="18890">MAENRQSTQSSNITFGSLESSGSESLEQSEIEISDFLKMDEWPGQEELASIVFGHAKNPSCQASQAHGHVSASSSHEGDTSRDSSSGAQETRQATERVAFKTKSEDEKLDDGYKWRKYGKKTVKNNPNPRNYYKCSIDGCPVKKRVERDGDDPSYVITVYEGIHNHPSPN</sequence>
<evidence type="ECO:0000256" key="3">
    <source>
        <dbReference type="ARBA" id="ARBA00023125"/>
    </source>
</evidence>
<keyword evidence="2" id="KW-0805">Transcription regulation</keyword>
<feature type="domain" description="WRKY" evidence="7">
    <location>
        <begin position="104"/>
        <end position="169"/>
    </location>
</feature>
<feature type="compositionally biased region" description="Low complexity" evidence="6">
    <location>
        <begin position="16"/>
        <end position="26"/>
    </location>
</feature>
<evidence type="ECO:0000256" key="1">
    <source>
        <dbReference type="ARBA" id="ARBA00004123"/>
    </source>
</evidence>
<evidence type="ECO:0000256" key="5">
    <source>
        <dbReference type="ARBA" id="ARBA00023242"/>
    </source>
</evidence>
<dbReference type="EMBL" id="BSYO01000001">
    <property type="protein sequence ID" value="GMG99132.1"/>
    <property type="molecule type" value="Genomic_DNA"/>
</dbReference>
<evidence type="ECO:0000313" key="8">
    <source>
        <dbReference type="EMBL" id="GMG99132.1"/>
    </source>
</evidence>
<evidence type="ECO:0000259" key="7">
    <source>
        <dbReference type="PROSITE" id="PS50811"/>
    </source>
</evidence>
<evidence type="ECO:0000313" key="9">
    <source>
        <dbReference type="Proteomes" id="UP001279734"/>
    </source>
</evidence>
<dbReference type="InterPro" id="IPR044810">
    <property type="entry name" value="WRKY_plant"/>
</dbReference>
<comment type="caution">
    <text evidence="8">The sequence shown here is derived from an EMBL/GenBank/DDBJ whole genome shotgun (WGS) entry which is preliminary data.</text>
</comment>
<reference evidence="8" key="1">
    <citation type="submission" date="2023-05" db="EMBL/GenBank/DDBJ databases">
        <title>Nepenthes gracilis genome sequencing.</title>
        <authorList>
            <person name="Fukushima K."/>
        </authorList>
    </citation>
    <scope>NUCLEOTIDE SEQUENCE</scope>
    <source>
        <strain evidence="8">SING2019-196</strain>
    </source>
</reference>
<feature type="compositionally biased region" description="Polar residues" evidence="6">
    <location>
        <begin position="59"/>
        <end position="75"/>
    </location>
</feature>
<keyword evidence="5" id="KW-0539">Nucleus</keyword>
<dbReference type="GO" id="GO:0043565">
    <property type="term" value="F:sequence-specific DNA binding"/>
    <property type="evidence" value="ECO:0007669"/>
    <property type="project" value="InterPro"/>
</dbReference>
<dbReference type="InterPro" id="IPR036576">
    <property type="entry name" value="WRKY_dom_sf"/>
</dbReference>
<feature type="compositionally biased region" description="Polar residues" evidence="6">
    <location>
        <begin position="83"/>
        <end position="92"/>
    </location>
</feature>
<dbReference type="Proteomes" id="UP001279734">
    <property type="component" value="Unassembled WGS sequence"/>
</dbReference>
<dbReference type="GO" id="GO:0005634">
    <property type="term" value="C:nucleus"/>
    <property type="evidence" value="ECO:0007669"/>
    <property type="project" value="UniProtKB-SubCell"/>
</dbReference>
<evidence type="ECO:0000256" key="2">
    <source>
        <dbReference type="ARBA" id="ARBA00023015"/>
    </source>
</evidence>
<feature type="region of interest" description="Disordered" evidence="6">
    <location>
        <begin position="1"/>
        <end position="29"/>
    </location>
</feature>
<proteinExistence type="predicted"/>
<gene>
    <name evidence="8" type="ORF">Nepgr_000972</name>
</gene>
<organism evidence="8 9">
    <name type="scientific">Nepenthes gracilis</name>
    <name type="common">Slender pitcher plant</name>
    <dbReference type="NCBI Taxonomy" id="150966"/>
    <lineage>
        <taxon>Eukaryota</taxon>
        <taxon>Viridiplantae</taxon>
        <taxon>Streptophyta</taxon>
        <taxon>Embryophyta</taxon>
        <taxon>Tracheophyta</taxon>
        <taxon>Spermatophyta</taxon>
        <taxon>Magnoliopsida</taxon>
        <taxon>eudicotyledons</taxon>
        <taxon>Gunneridae</taxon>
        <taxon>Pentapetalae</taxon>
        <taxon>Caryophyllales</taxon>
        <taxon>Nepenthaceae</taxon>
        <taxon>Nepenthes</taxon>
    </lineage>
</organism>
<dbReference type="PANTHER" id="PTHR31221">
    <property type="entry name" value="WRKY TRANSCRIPTION FACTOR PROTEIN 1-RELATED"/>
    <property type="match status" value="1"/>
</dbReference>
<protein>
    <recommendedName>
        <fullName evidence="7">WRKY domain-containing protein</fullName>
    </recommendedName>
</protein>
<keyword evidence="9" id="KW-1185">Reference proteome</keyword>
<feature type="compositionally biased region" description="Polar residues" evidence="6">
    <location>
        <begin position="1"/>
        <end position="15"/>
    </location>
</feature>
<dbReference type="Gene3D" id="2.20.25.80">
    <property type="entry name" value="WRKY domain"/>
    <property type="match status" value="1"/>
</dbReference>
<dbReference type="PROSITE" id="PS50811">
    <property type="entry name" value="WRKY"/>
    <property type="match status" value="1"/>
</dbReference>
<dbReference type="Pfam" id="PF03106">
    <property type="entry name" value="WRKY"/>
    <property type="match status" value="1"/>
</dbReference>
<name>A0AAD3RX94_NEPGR</name>
<dbReference type="GO" id="GO:0003700">
    <property type="term" value="F:DNA-binding transcription factor activity"/>
    <property type="evidence" value="ECO:0007669"/>
    <property type="project" value="InterPro"/>
</dbReference>
<comment type="subcellular location">
    <subcellularLocation>
        <location evidence="1">Nucleus</location>
    </subcellularLocation>
</comment>
<evidence type="ECO:0000256" key="4">
    <source>
        <dbReference type="ARBA" id="ARBA00023163"/>
    </source>
</evidence>
<feature type="region of interest" description="Disordered" evidence="6">
    <location>
        <begin position="59"/>
        <end position="108"/>
    </location>
</feature>
<dbReference type="FunFam" id="2.20.25.80:FF:000003">
    <property type="entry name" value="WRKY transcription factor 57"/>
    <property type="match status" value="1"/>
</dbReference>
<dbReference type="SUPFAM" id="SSF118290">
    <property type="entry name" value="WRKY DNA-binding domain"/>
    <property type="match status" value="1"/>
</dbReference>
<feature type="compositionally biased region" description="Basic and acidic residues" evidence="6">
    <location>
        <begin position="93"/>
        <end position="108"/>
    </location>
</feature>
<accession>A0AAD3RX94</accession>
<dbReference type="InterPro" id="IPR003657">
    <property type="entry name" value="WRKY_dom"/>
</dbReference>
<evidence type="ECO:0000256" key="6">
    <source>
        <dbReference type="SAM" id="MobiDB-lite"/>
    </source>
</evidence>
<dbReference type="AlphaFoldDB" id="A0AAD3RX94"/>
<dbReference type="SMART" id="SM00774">
    <property type="entry name" value="WRKY"/>
    <property type="match status" value="1"/>
</dbReference>
<dbReference type="PANTHER" id="PTHR31221:SF112">
    <property type="entry name" value="WRKY TRANSCRIPTION FACTOR 50-RELATED"/>
    <property type="match status" value="1"/>
</dbReference>
<keyword evidence="4" id="KW-0804">Transcription</keyword>